<dbReference type="PANTHER" id="PTHR42748:SF3">
    <property type="entry name" value="BLL4366 PROTEIN"/>
    <property type="match status" value="1"/>
</dbReference>
<comment type="caution">
    <text evidence="3">The sequence shown here is derived from an EMBL/GenBank/DDBJ whole genome shotgun (WGS) entry which is preliminary data.</text>
</comment>
<reference evidence="3 4" key="1">
    <citation type="submission" date="2020-09" db="EMBL/GenBank/DDBJ databases">
        <title>Isolation and identification of active actinomycetes.</title>
        <authorList>
            <person name="Li X."/>
        </authorList>
    </citation>
    <scope>NUCLEOTIDE SEQUENCE [LARGE SCALE GENOMIC DNA]</scope>
    <source>
        <strain evidence="3 4">NEAU-LLC</strain>
    </source>
</reference>
<dbReference type="EMBL" id="JACXZS010000006">
    <property type="protein sequence ID" value="MBD3942146.1"/>
    <property type="molecule type" value="Genomic_DNA"/>
</dbReference>
<accession>A0ABR8NSY9</accession>
<keyword evidence="4" id="KW-1185">Reference proteome</keyword>
<dbReference type="PANTHER" id="PTHR42748">
    <property type="entry name" value="NITROGEN METABOLITE REPRESSION PROTEIN NMRA FAMILY MEMBER"/>
    <property type="match status" value="1"/>
</dbReference>
<dbReference type="Pfam" id="PF13460">
    <property type="entry name" value="NAD_binding_10"/>
    <property type="match status" value="1"/>
</dbReference>
<name>A0ABR8NSY9_9MICO</name>
<evidence type="ECO:0000256" key="1">
    <source>
        <dbReference type="ARBA" id="ARBA00022857"/>
    </source>
</evidence>
<organism evidence="3 4">
    <name type="scientific">Microbacterium helvum</name>
    <dbReference type="NCBI Taxonomy" id="2773713"/>
    <lineage>
        <taxon>Bacteria</taxon>
        <taxon>Bacillati</taxon>
        <taxon>Actinomycetota</taxon>
        <taxon>Actinomycetes</taxon>
        <taxon>Micrococcales</taxon>
        <taxon>Microbacteriaceae</taxon>
        <taxon>Microbacterium</taxon>
    </lineage>
</organism>
<evidence type="ECO:0000259" key="2">
    <source>
        <dbReference type="Pfam" id="PF13460"/>
    </source>
</evidence>
<proteinExistence type="predicted"/>
<dbReference type="Gene3D" id="3.40.50.720">
    <property type="entry name" value="NAD(P)-binding Rossmann-like Domain"/>
    <property type="match status" value="1"/>
</dbReference>
<protein>
    <submittedName>
        <fullName evidence="3">NAD(P)H-binding protein</fullName>
    </submittedName>
</protein>
<dbReference type="InterPro" id="IPR036291">
    <property type="entry name" value="NAD(P)-bd_dom_sf"/>
</dbReference>
<dbReference type="RefSeq" id="WP_191171775.1">
    <property type="nucleotide sequence ID" value="NZ_JACXZS010000006.1"/>
</dbReference>
<dbReference type="Proteomes" id="UP000598426">
    <property type="component" value="Unassembled WGS sequence"/>
</dbReference>
<evidence type="ECO:0000313" key="3">
    <source>
        <dbReference type="EMBL" id="MBD3942146.1"/>
    </source>
</evidence>
<dbReference type="InterPro" id="IPR051164">
    <property type="entry name" value="NmrA-like_oxidored"/>
</dbReference>
<feature type="domain" description="NAD(P)-binding" evidence="2">
    <location>
        <begin position="7"/>
        <end position="174"/>
    </location>
</feature>
<keyword evidence="1" id="KW-0521">NADP</keyword>
<dbReference type="InterPro" id="IPR016040">
    <property type="entry name" value="NAD(P)-bd_dom"/>
</dbReference>
<sequence length="247" mass="25280">MKIVVLGGTGRIGARVAALLTERGHEVVAASRSTGVDAVAGTGLDDAFAGADVVVDATESSAWDEAGVIEFFTTATGNVLAAEQRAGVAHHVALSIVGIDRNPEARGYLAGKVVQERLVTGSPVPSTIVRATQFFEFLPQIADASTVDGAVRVGTALLQPVAADAVALALADAAEAPVGGAVDVAGPERAPLAEFLRRDLAVRGDARRVVVDPAAGYFGRVVGETSLVPAGEATVDTVTYKEWLLAR</sequence>
<evidence type="ECO:0000313" key="4">
    <source>
        <dbReference type="Proteomes" id="UP000598426"/>
    </source>
</evidence>
<gene>
    <name evidence="3" type="ORF">IF188_10600</name>
</gene>
<dbReference type="SUPFAM" id="SSF51735">
    <property type="entry name" value="NAD(P)-binding Rossmann-fold domains"/>
    <property type="match status" value="1"/>
</dbReference>